<reference evidence="2 3" key="1">
    <citation type="submission" date="2019-09" db="EMBL/GenBank/DDBJ databases">
        <title>Draft genome sequence of Psychrobacter nivimaris LAMA 639, in search for biotechnological relevant genes.</title>
        <authorList>
            <person name="Lima A.O.S."/>
            <person name="Staloch B.E.K."/>
            <person name="Freitas R.C."/>
            <person name="Niero H."/>
            <person name="Silva M.A.C."/>
        </authorList>
    </citation>
    <scope>NUCLEOTIDE SEQUENCE [LARGE SCALE GENOMIC DNA]</scope>
    <source>
        <strain evidence="2 3">LAMA 639</strain>
    </source>
</reference>
<dbReference type="Proteomes" id="UP000471465">
    <property type="component" value="Unassembled WGS sequence"/>
</dbReference>
<name>A0A6N7C467_9GAMM</name>
<keyword evidence="1" id="KW-0812">Transmembrane</keyword>
<proteinExistence type="predicted"/>
<sequence length="44" mass="4955">MNLLNVCAAQSLRAFKRATIFQYPKTLGFMGVLSLIQAILDRQL</sequence>
<evidence type="ECO:0000313" key="3">
    <source>
        <dbReference type="Proteomes" id="UP000471465"/>
    </source>
</evidence>
<organism evidence="2 3">
    <name type="scientific">Psychrobacter nivimaris</name>
    <dbReference type="NCBI Taxonomy" id="281738"/>
    <lineage>
        <taxon>Bacteria</taxon>
        <taxon>Pseudomonadati</taxon>
        <taxon>Pseudomonadota</taxon>
        <taxon>Gammaproteobacteria</taxon>
        <taxon>Moraxellales</taxon>
        <taxon>Moraxellaceae</taxon>
        <taxon>Psychrobacter</taxon>
    </lineage>
</organism>
<comment type="caution">
    <text evidence="2">The sequence shown here is derived from an EMBL/GenBank/DDBJ whole genome shotgun (WGS) entry which is preliminary data.</text>
</comment>
<protein>
    <submittedName>
        <fullName evidence="2">Uncharacterized protein</fullName>
    </submittedName>
</protein>
<feature type="transmembrane region" description="Helical" evidence="1">
    <location>
        <begin position="20"/>
        <end position="40"/>
    </location>
</feature>
<evidence type="ECO:0000256" key="1">
    <source>
        <dbReference type="SAM" id="Phobius"/>
    </source>
</evidence>
<evidence type="ECO:0000313" key="2">
    <source>
        <dbReference type="EMBL" id="KAF0569617.1"/>
    </source>
</evidence>
<accession>A0A6N7C467</accession>
<keyword evidence="1" id="KW-1133">Transmembrane helix</keyword>
<dbReference type="EMBL" id="VZIZ01000007">
    <property type="protein sequence ID" value="KAF0569617.1"/>
    <property type="molecule type" value="Genomic_DNA"/>
</dbReference>
<keyword evidence="3" id="KW-1185">Reference proteome</keyword>
<dbReference type="AlphaFoldDB" id="A0A6N7C467"/>
<gene>
    <name evidence="2" type="ORF">FQV37_2644</name>
</gene>
<keyword evidence="1" id="KW-0472">Membrane</keyword>